<accession>A0ABW6SK95</accession>
<organism evidence="1 2">
    <name type="scientific">Microtetraspora malaysiensis</name>
    <dbReference type="NCBI Taxonomy" id="161358"/>
    <lineage>
        <taxon>Bacteria</taxon>
        <taxon>Bacillati</taxon>
        <taxon>Actinomycetota</taxon>
        <taxon>Actinomycetes</taxon>
        <taxon>Streptosporangiales</taxon>
        <taxon>Streptosporangiaceae</taxon>
        <taxon>Microtetraspora</taxon>
    </lineage>
</organism>
<dbReference type="RefSeq" id="WP_387409375.1">
    <property type="nucleotide sequence ID" value="NZ_JBIASD010000004.1"/>
</dbReference>
<sequence>MTPAKAPAWYLDELATKWQQHCEELRRRDNARTRARYARHAKARARSARRYQARLAAQAR</sequence>
<keyword evidence="2" id="KW-1185">Reference proteome</keyword>
<evidence type="ECO:0000313" key="2">
    <source>
        <dbReference type="Proteomes" id="UP001602013"/>
    </source>
</evidence>
<gene>
    <name evidence="1" type="ORF">ACFYXI_07275</name>
</gene>
<protein>
    <submittedName>
        <fullName evidence="1">Uncharacterized protein</fullName>
    </submittedName>
</protein>
<reference evidence="1 2" key="1">
    <citation type="submission" date="2024-10" db="EMBL/GenBank/DDBJ databases">
        <title>The Natural Products Discovery Center: Release of the First 8490 Sequenced Strains for Exploring Actinobacteria Biosynthetic Diversity.</title>
        <authorList>
            <person name="Kalkreuter E."/>
            <person name="Kautsar S.A."/>
            <person name="Yang D."/>
            <person name="Bader C.D."/>
            <person name="Teijaro C.N."/>
            <person name="Fluegel L."/>
            <person name="Davis C.M."/>
            <person name="Simpson J.R."/>
            <person name="Lauterbach L."/>
            <person name="Steele A.D."/>
            <person name="Gui C."/>
            <person name="Meng S."/>
            <person name="Li G."/>
            <person name="Viehrig K."/>
            <person name="Ye F."/>
            <person name="Su P."/>
            <person name="Kiefer A.F."/>
            <person name="Nichols A."/>
            <person name="Cepeda A.J."/>
            <person name="Yan W."/>
            <person name="Fan B."/>
            <person name="Jiang Y."/>
            <person name="Adhikari A."/>
            <person name="Zheng C.-J."/>
            <person name="Schuster L."/>
            <person name="Cowan T.M."/>
            <person name="Smanski M.J."/>
            <person name="Chevrette M.G."/>
            <person name="De Carvalho L.P.S."/>
            <person name="Shen B."/>
        </authorList>
    </citation>
    <scope>NUCLEOTIDE SEQUENCE [LARGE SCALE GENOMIC DNA]</scope>
    <source>
        <strain evidence="1 2">NPDC002173</strain>
    </source>
</reference>
<proteinExistence type="predicted"/>
<evidence type="ECO:0000313" key="1">
    <source>
        <dbReference type="EMBL" id="MFF3665379.1"/>
    </source>
</evidence>
<name>A0ABW6SK95_9ACTN</name>
<dbReference type="Proteomes" id="UP001602013">
    <property type="component" value="Unassembled WGS sequence"/>
</dbReference>
<dbReference type="EMBL" id="JBIASD010000004">
    <property type="protein sequence ID" value="MFF3665379.1"/>
    <property type="molecule type" value="Genomic_DNA"/>
</dbReference>
<comment type="caution">
    <text evidence="1">The sequence shown here is derived from an EMBL/GenBank/DDBJ whole genome shotgun (WGS) entry which is preliminary data.</text>
</comment>